<name>A0AAT9E886_SERMA</name>
<protein>
    <submittedName>
        <fullName evidence="1">Uncharacterized protein</fullName>
    </submittedName>
</protein>
<accession>A0AAT9E886</accession>
<gene>
    <name evidence="1" type="ORF">SM39_2204</name>
</gene>
<organism evidence="1">
    <name type="scientific">Serratia marcescens SM39</name>
    <dbReference type="NCBI Taxonomy" id="1334564"/>
    <lineage>
        <taxon>Bacteria</taxon>
        <taxon>Pseudomonadati</taxon>
        <taxon>Pseudomonadota</taxon>
        <taxon>Gammaproteobacteria</taxon>
        <taxon>Enterobacterales</taxon>
        <taxon>Yersiniaceae</taxon>
        <taxon>Serratia</taxon>
    </lineage>
</organism>
<sequence length="91" mass="10405">MIVFWPPEDENTPEYSNPYANLVRLLSRVALFATGLRINSPSDLSLVCLPENFLPQKKLFLSHINDSVITVEAKCLVWRGLQDETSSFRHD</sequence>
<proteinExistence type="predicted"/>
<dbReference type="KEGG" id="smar:SM39_2204"/>
<evidence type="ECO:0000313" key="1">
    <source>
        <dbReference type="EMBL" id="BAO34223.1"/>
    </source>
</evidence>
<reference evidence="1" key="1">
    <citation type="journal article" date="2014" name="Genome Biol. Evol.">
        <title>Genome evolution and plasticity of Serratia marcescens, an important multidrug-resistant nosocomial pathogen.</title>
        <authorList>
            <person name="Iguchi A."/>
            <person name="Nagaya Y."/>
            <person name="Pradel E."/>
            <person name="Ooka T."/>
            <person name="Ogura Y."/>
            <person name="Katsura K."/>
            <person name="Kurokawa K."/>
            <person name="Oshima K."/>
            <person name="Hattori M."/>
            <person name="Parkhill J."/>
            <person name="Sebaihia M."/>
            <person name="Coulthurst S.J."/>
            <person name="Gotoh N."/>
            <person name="Thomson N.R."/>
            <person name="Ewbank J.J."/>
            <person name="Hayashi T."/>
        </authorList>
    </citation>
    <scope>NUCLEOTIDE SEQUENCE</scope>
    <source>
        <strain evidence="1">SM39</strain>
    </source>
</reference>
<dbReference type="AlphaFoldDB" id="A0AAT9E886"/>
<dbReference type="RefSeq" id="WP_154067234.1">
    <property type="nucleotide sequence ID" value="NZ_AP013063.1"/>
</dbReference>
<dbReference type="GeneID" id="301146346"/>
<dbReference type="EMBL" id="AP013063">
    <property type="protein sequence ID" value="BAO34223.1"/>
    <property type="molecule type" value="Genomic_DNA"/>
</dbReference>